<gene>
    <name evidence="2" type="ORF">A2931_01295</name>
</gene>
<dbReference type="GO" id="GO:0016020">
    <property type="term" value="C:membrane"/>
    <property type="evidence" value="ECO:0007669"/>
    <property type="project" value="InterPro"/>
</dbReference>
<sequence>MVPREAKTGFDSQHPDMKKLKIPYYRQETDYFCGPAALKMALEFFGKKVSQKKLAGLLKTNEKRGTLRRDMIKTARGFGLSARGFFGKNLDEVKKFLNTGNIAIVIFVEPSSEEDHYSVLAGVGRGCVVLNDPLSGKNFEIKEKDFIARWNKWNRWFMVIGRRAL</sequence>
<dbReference type="Gene3D" id="3.90.70.10">
    <property type="entry name" value="Cysteine proteinases"/>
    <property type="match status" value="1"/>
</dbReference>
<dbReference type="Pfam" id="PF03412">
    <property type="entry name" value="Peptidase_C39"/>
    <property type="match status" value="1"/>
</dbReference>
<dbReference type="EMBL" id="MHMQ01000033">
    <property type="protein sequence ID" value="OGZ29688.1"/>
    <property type="molecule type" value="Genomic_DNA"/>
</dbReference>
<dbReference type="PROSITE" id="PS50990">
    <property type="entry name" value="PEPTIDASE_C39"/>
    <property type="match status" value="1"/>
</dbReference>
<accession>A0A1G2EWP9</accession>
<dbReference type="AlphaFoldDB" id="A0A1G2EWP9"/>
<comment type="caution">
    <text evidence="2">The sequence shown here is derived from an EMBL/GenBank/DDBJ whole genome shotgun (WGS) entry which is preliminary data.</text>
</comment>
<evidence type="ECO:0000313" key="2">
    <source>
        <dbReference type="EMBL" id="OGZ29688.1"/>
    </source>
</evidence>
<evidence type="ECO:0000259" key="1">
    <source>
        <dbReference type="PROSITE" id="PS50990"/>
    </source>
</evidence>
<dbReference type="GO" id="GO:0008233">
    <property type="term" value="F:peptidase activity"/>
    <property type="evidence" value="ECO:0007669"/>
    <property type="project" value="InterPro"/>
</dbReference>
<dbReference type="Proteomes" id="UP000177486">
    <property type="component" value="Unassembled WGS sequence"/>
</dbReference>
<dbReference type="InterPro" id="IPR005074">
    <property type="entry name" value="Peptidase_C39"/>
</dbReference>
<dbReference type="GO" id="GO:0005524">
    <property type="term" value="F:ATP binding"/>
    <property type="evidence" value="ECO:0007669"/>
    <property type="project" value="InterPro"/>
</dbReference>
<feature type="domain" description="Peptidase C39" evidence="1">
    <location>
        <begin position="27"/>
        <end position="157"/>
    </location>
</feature>
<reference evidence="2 3" key="1">
    <citation type="journal article" date="2016" name="Nat. Commun.">
        <title>Thousands of microbial genomes shed light on interconnected biogeochemical processes in an aquifer system.</title>
        <authorList>
            <person name="Anantharaman K."/>
            <person name="Brown C.T."/>
            <person name="Hug L.A."/>
            <person name="Sharon I."/>
            <person name="Castelle C.J."/>
            <person name="Probst A.J."/>
            <person name="Thomas B.C."/>
            <person name="Singh A."/>
            <person name="Wilkins M.J."/>
            <person name="Karaoz U."/>
            <person name="Brodie E.L."/>
            <person name="Williams K.H."/>
            <person name="Hubbard S.S."/>
            <person name="Banfield J.F."/>
        </authorList>
    </citation>
    <scope>NUCLEOTIDE SEQUENCE [LARGE SCALE GENOMIC DNA]</scope>
</reference>
<name>A0A1G2EWP9_9BACT</name>
<dbReference type="GO" id="GO:0006508">
    <property type="term" value="P:proteolysis"/>
    <property type="evidence" value="ECO:0007669"/>
    <property type="project" value="InterPro"/>
</dbReference>
<proteinExistence type="predicted"/>
<protein>
    <recommendedName>
        <fullName evidence="1">Peptidase C39 domain-containing protein</fullName>
    </recommendedName>
</protein>
<evidence type="ECO:0000313" key="3">
    <source>
        <dbReference type="Proteomes" id="UP000177486"/>
    </source>
</evidence>
<organism evidence="2 3">
    <name type="scientific">Candidatus Niyogibacteria bacterium RIFCSPLOWO2_01_FULL_45_48</name>
    <dbReference type="NCBI Taxonomy" id="1801724"/>
    <lineage>
        <taxon>Bacteria</taxon>
        <taxon>Candidatus Niyogiibacteriota</taxon>
    </lineage>
</organism>